<protein>
    <submittedName>
        <fullName evidence="1">Uncharacterized protein</fullName>
    </submittedName>
</protein>
<evidence type="ECO:0000313" key="2">
    <source>
        <dbReference type="Proteomes" id="UP000518887"/>
    </source>
</evidence>
<dbReference type="Proteomes" id="UP000518887">
    <property type="component" value="Unassembled WGS sequence"/>
</dbReference>
<gene>
    <name evidence="1" type="ORF">HNP76_001944</name>
</gene>
<dbReference type="EMBL" id="JACHFQ010000006">
    <property type="protein sequence ID" value="MBB5226563.1"/>
    <property type="molecule type" value="Genomic_DNA"/>
</dbReference>
<accession>A0A7W8LMR0</accession>
<comment type="caution">
    <text evidence="1">The sequence shown here is derived from an EMBL/GenBank/DDBJ whole genome shotgun (WGS) entry which is preliminary data.</text>
</comment>
<name>A0A7W8LMR0_9SPIR</name>
<dbReference type="AlphaFoldDB" id="A0A7W8LMR0"/>
<reference evidence="1 2" key="1">
    <citation type="submission" date="2020-08" db="EMBL/GenBank/DDBJ databases">
        <title>Genomic Encyclopedia of Type Strains, Phase IV (KMG-IV): sequencing the most valuable type-strain genomes for metagenomic binning, comparative biology and taxonomic classification.</title>
        <authorList>
            <person name="Goeker M."/>
        </authorList>
    </citation>
    <scope>NUCLEOTIDE SEQUENCE [LARGE SCALE GENOMIC DNA]</scope>
    <source>
        <strain evidence="1 2">DSM 103462</strain>
    </source>
</reference>
<proteinExistence type="predicted"/>
<evidence type="ECO:0000313" key="1">
    <source>
        <dbReference type="EMBL" id="MBB5226563.1"/>
    </source>
</evidence>
<dbReference type="RefSeq" id="WP_184659954.1">
    <property type="nucleotide sequence ID" value="NZ_JACHFQ010000006.1"/>
</dbReference>
<keyword evidence="2" id="KW-1185">Reference proteome</keyword>
<organism evidence="1 2">
    <name type="scientific">Treponema ruminis</name>
    <dbReference type="NCBI Taxonomy" id="744515"/>
    <lineage>
        <taxon>Bacteria</taxon>
        <taxon>Pseudomonadati</taxon>
        <taxon>Spirochaetota</taxon>
        <taxon>Spirochaetia</taxon>
        <taxon>Spirochaetales</taxon>
        <taxon>Treponemataceae</taxon>
        <taxon>Treponema</taxon>
    </lineage>
</organism>
<sequence>MERNFKKSANEMYQEYIKNNEWAIKGINTRKICAEDIAYIKYSESVGSSIRIMKGLSSTINERKTFFIQMEDVLDIN</sequence>